<evidence type="ECO:0000256" key="8">
    <source>
        <dbReference type="ARBA" id="ARBA00023239"/>
    </source>
</evidence>
<accession>A0A8J5FZR6</accession>
<feature type="transmembrane region" description="Helical" evidence="10">
    <location>
        <begin position="15"/>
        <end position="44"/>
    </location>
</feature>
<reference evidence="12 13" key="1">
    <citation type="submission" date="2020-08" db="EMBL/GenBank/DDBJ databases">
        <title>Plant Genome Project.</title>
        <authorList>
            <person name="Zhang R.-G."/>
        </authorList>
    </citation>
    <scope>NUCLEOTIDE SEQUENCE [LARGE SCALE GENOMIC DNA]</scope>
    <source>
        <tissue evidence="12">Rhizome</tissue>
    </source>
</reference>
<gene>
    <name evidence="12" type="ORF">ZIOFF_038640</name>
</gene>
<evidence type="ECO:0000256" key="3">
    <source>
        <dbReference type="ARBA" id="ARBA00013146"/>
    </source>
</evidence>
<protein>
    <recommendedName>
        <fullName evidence="3">aldehyde oxygenase (deformylating)</fullName>
        <ecNumber evidence="3">4.1.99.5</ecNumber>
    </recommendedName>
</protein>
<dbReference type="InterPro" id="IPR050307">
    <property type="entry name" value="Sterol_Desaturase_Related"/>
</dbReference>
<keyword evidence="4 10" id="KW-0812">Transmembrane</keyword>
<dbReference type="GO" id="GO:0071771">
    <property type="term" value="F:aldehyde oxygenase (deformylating) activity"/>
    <property type="evidence" value="ECO:0007669"/>
    <property type="project" value="UniProtKB-EC"/>
</dbReference>
<comment type="caution">
    <text evidence="12">The sequence shown here is derived from an EMBL/GenBank/DDBJ whole genome shotgun (WGS) entry which is preliminary data.</text>
</comment>
<dbReference type="PANTHER" id="PTHR11863">
    <property type="entry name" value="STEROL DESATURASE"/>
    <property type="match status" value="1"/>
</dbReference>
<evidence type="ECO:0000256" key="7">
    <source>
        <dbReference type="ARBA" id="ARBA00023136"/>
    </source>
</evidence>
<dbReference type="EMBL" id="JACMSC010000011">
    <property type="protein sequence ID" value="KAG6498890.1"/>
    <property type="molecule type" value="Genomic_DNA"/>
</dbReference>
<evidence type="ECO:0000256" key="9">
    <source>
        <dbReference type="ARBA" id="ARBA00047909"/>
    </source>
</evidence>
<sequence>MLTVVAVIHPFAEMLVYFLLFTSPLVALVSTGTASLAAGFGYFIYIDFMNYIGHCNFEMVPKWLFNAFPPLKYFMYTPSFHSLHHTKFRTNYSLFILIYDYIYGTMEESSEELYEKSMIKKDEIVDAVHLTHLTTLQSVYHSRTGFASVASKPYSNQFYLWILFPFSYALVLVASIFGTTLTVERNKLKKLHTETWLVPRFTFQIRIPNCISFCMSITGDSISDTSHLFASSIYQPLEKRK</sequence>
<dbReference type="AlphaFoldDB" id="A0A8J5FZR6"/>
<keyword evidence="13" id="KW-1185">Reference proteome</keyword>
<comment type="subcellular location">
    <subcellularLocation>
        <location evidence="1">Endoplasmic reticulum membrane</location>
        <topology evidence="1">Multi-pass membrane protein</topology>
    </subcellularLocation>
</comment>
<name>A0A8J5FZR6_ZINOF</name>
<evidence type="ECO:0000256" key="2">
    <source>
        <dbReference type="ARBA" id="ARBA00009324"/>
    </source>
</evidence>
<proteinExistence type="inferred from homology"/>
<dbReference type="InterPro" id="IPR006694">
    <property type="entry name" value="Fatty_acid_hydroxylase"/>
</dbReference>
<organism evidence="12 13">
    <name type="scientific">Zingiber officinale</name>
    <name type="common">Ginger</name>
    <name type="synonym">Amomum zingiber</name>
    <dbReference type="NCBI Taxonomy" id="94328"/>
    <lineage>
        <taxon>Eukaryota</taxon>
        <taxon>Viridiplantae</taxon>
        <taxon>Streptophyta</taxon>
        <taxon>Embryophyta</taxon>
        <taxon>Tracheophyta</taxon>
        <taxon>Spermatophyta</taxon>
        <taxon>Magnoliopsida</taxon>
        <taxon>Liliopsida</taxon>
        <taxon>Zingiberales</taxon>
        <taxon>Zingiberaceae</taxon>
        <taxon>Zingiber</taxon>
    </lineage>
</organism>
<comment type="similarity">
    <text evidence="2">Belongs to the sterol desaturase family.</text>
</comment>
<evidence type="ECO:0000259" key="11">
    <source>
        <dbReference type="Pfam" id="PF04116"/>
    </source>
</evidence>
<feature type="domain" description="Fatty acid hydroxylase" evidence="11">
    <location>
        <begin position="6"/>
        <end position="105"/>
    </location>
</feature>
<keyword evidence="5" id="KW-0256">Endoplasmic reticulum</keyword>
<dbReference type="GO" id="GO:0005506">
    <property type="term" value="F:iron ion binding"/>
    <property type="evidence" value="ECO:0007669"/>
    <property type="project" value="InterPro"/>
</dbReference>
<evidence type="ECO:0000256" key="4">
    <source>
        <dbReference type="ARBA" id="ARBA00022692"/>
    </source>
</evidence>
<dbReference type="GO" id="GO:0008610">
    <property type="term" value="P:lipid biosynthetic process"/>
    <property type="evidence" value="ECO:0007669"/>
    <property type="project" value="InterPro"/>
</dbReference>
<dbReference type="Pfam" id="PF04116">
    <property type="entry name" value="FA_hydroxylase"/>
    <property type="match status" value="1"/>
</dbReference>
<dbReference type="Proteomes" id="UP000734854">
    <property type="component" value="Unassembled WGS sequence"/>
</dbReference>
<evidence type="ECO:0000256" key="5">
    <source>
        <dbReference type="ARBA" id="ARBA00022824"/>
    </source>
</evidence>
<evidence type="ECO:0000256" key="10">
    <source>
        <dbReference type="SAM" id="Phobius"/>
    </source>
</evidence>
<keyword evidence="6 10" id="KW-1133">Transmembrane helix</keyword>
<dbReference type="GO" id="GO:0016491">
    <property type="term" value="F:oxidoreductase activity"/>
    <property type="evidence" value="ECO:0007669"/>
    <property type="project" value="InterPro"/>
</dbReference>
<evidence type="ECO:0000256" key="1">
    <source>
        <dbReference type="ARBA" id="ARBA00004477"/>
    </source>
</evidence>
<evidence type="ECO:0000256" key="6">
    <source>
        <dbReference type="ARBA" id="ARBA00022989"/>
    </source>
</evidence>
<feature type="transmembrane region" description="Helical" evidence="10">
    <location>
        <begin position="158"/>
        <end position="183"/>
    </location>
</feature>
<dbReference type="EC" id="4.1.99.5" evidence="3"/>
<dbReference type="GO" id="GO:0005789">
    <property type="term" value="C:endoplasmic reticulum membrane"/>
    <property type="evidence" value="ECO:0007669"/>
    <property type="project" value="UniProtKB-SubCell"/>
</dbReference>
<evidence type="ECO:0000313" key="13">
    <source>
        <dbReference type="Proteomes" id="UP000734854"/>
    </source>
</evidence>
<evidence type="ECO:0000313" key="12">
    <source>
        <dbReference type="EMBL" id="KAG6498890.1"/>
    </source>
</evidence>
<comment type="catalytic activity">
    <reaction evidence="9">
        <text>a long-chain fatty aldehyde + 2 NADPH + O2 + H(+) = a long-chain alkane + formate + 2 NADP(+) + H2O</text>
        <dbReference type="Rhea" id="RHEA:21440"/>
        <dbReference type="ChEBI" id="CHEBI:15377"/>
        <dbReference type="ChEBI" id="CHEBI:15378"/>
        <dbReference type="ChEBI" id="CHEBI:15379"/>
        <dbReference type="ChEBI" id="CHEBI:15740"/>
        <dbReference type="ChEBI" id="CHEBI:17176"/>
        <dbReference type="ChEBI" id="CHEBI:57783"/>
        <dbReference type="ChEBI" id="CHEBI:58349"/>
        <dbReference type="ChEBI" id="CHEBI:83563"/>
        <dbReference type="EC" id="4.1.99.5"/>
    </reaction>
</comment>
<keyword evidence="8" id="KW-0456">Lyase</keyword>
<keyword evidence="7 10" id="KW-0472">Membrane</keyword>